<organism evidence="2 3">
    <name type="scientific">Cervus elaphus hippelaphus</name>
    <name type="common">European red deer</name>
    <dbReference type="NCBI Taxonomy" id="46360"/>
    <lineage>
        <taxon>Eukaryota</taxon>
        <taxon>Metazoa</taxon>
        <taxon>Chordata</taxon>
        <taxon>Craniata</taxon>
        <taxon>Vertebrata</taxon>
        <taxon>Euteleostomi</taxon>
        <taxon>Mammalia</taxon>
        <taxon>Eutheria</taxon>
        <taxon>Laurasiatheria</taxon>
        <taxon>Artiodactyla</taxon>
        <taxon>Ruminantia</taxon>
        <taxon>Pecora</taxon>
        <taxon>Cervidae</taxon>
        <taxon>Cervinae</taxon>
        <taxon>Cervus</taxon>
    </lineage>
</organism>
<name>A0A212C8B9_CEREH</name>
<evidence type="ECO:0000313" key="2">
    <source>
        <dbReference type="EMBL" id="OWK02230.1"/>
    </source>
</evidence>
<dbReference type="GO" id="GO:0000398">
    <property type="term" value="P:mRNA splicing, via spliceosome"/>
    <property type="evidence" value="ECO:0007669"/>
    <property type="project" value="TreeGrafter"/>
</dbReference>
<keyword evidence="1" id="KW-0694">RNA-binding</keyword>
<protein>
    <submittedName>
        <fullName evidence="2">Uncharacterized protein</fullName>
    </submittedName>
</protein>
<sequence length="108" mass="11558">MRDVNAKHSGSFGLVLYTFVEEVCAAMNSGPHMVGGRIMKPTSAVPREDSQRYGAQLTEETLEAKVLALVVVEAKNLPDHETKMAVAVSAAAVAMAVAEGFNYCQETN</sequence>
<reference evidence="2 3" key="1">
    <citation type="journal article" date="2018" name="Mol. Genet. Genomics">
        <title>The red deer Cervus elaphus genome CerEla1.0: sequencing, annotating, genes, and chromosomes.</title>
        <authorList>
            <person name="Bana N.A."/>
            <person name="Nyiri A."/>
            <person name="Nagy J."/>
            <person name="Frank K."/>
            <person name="Nagy T."/>
            <person name="Steger V."/>
            <person name="Schiller M."/>
            <person name="Lakatos P."/>
            <person name="Sugar L."/>
            <person name="Horn P."/>
            <person name="Barta E."/>
            <person name="Orosz L."/>
        </authorList>
    </citation>
    <scope>NUCLEOTIDE SEQUENCE [LARGE SCALE GENOMIC DNA]</scope>
    <source>
        <strain evidence="2">Hungarian</strain>
    </source>
</reference>
<proteinExistence type="predicted"/>
<dbReference type="EMBL" id="MKHE01000025">
    <property type="protein sequence ID" value="OWK02230.1"/>
    <property type="molecule type" value="Genomic_DNA"/>
</dbReference>
<dbReference type="PANTHER" id="PTHR48026">
    <property type="entry name" value="HOMOLOGOUS TO DROSOPHILA SQD (SQUID) PROTEIN"/>
    <property type="match status" value="1"/>
</dbReference>
<dbReference type="GO" id="GO:0071013">
    <property type="term" value="C:catalytic step 2 spliceosome"/>
    <property type="evidence" value="ECO:0007669"/>
    <property type="project" value="TreeGrafter"/>
</dbReference>
<dbReference type="GO" id="GO:0003730">
    <property type="term" value="F:mRNA 3'-UTR binding"/>
    <property type="evidence" value="ECO:0007669"/>
    <property type="project" value="TreeGrafter"/>
</dbReference>
<evidence type="ECO:0000313" key="3">
    <source>
        <dbReference type="Proteomes" id="UP000242450"/>
    </source>
</evidence>
<dbReference type="Proteomes" id="UP000242450">
    <property type="component" value="Chromosome 25"/>
</dbReference>
<gene>
    <name evidence="2" type="ORF">Celaphus_00018004</name>
</gene>
<dbReference type="InterPro" id="IPR035979">
    <property type="entry name" value="RBD_domain_sf"/>
</dbReference>
<evidence type="ECO:0000256" key="1">
    <source>
        <dbReference type="ARBA" id="ARBA00022884"/>
    </source>
</evidence>
<dbReference type="AlphaFoldDB" id="A0A212C8B9"/>
<dbReference type="PANTHER" id="PTHR48026:SF2">
    <property type="entry name" value="HETEROGENEOUS NUCLEAR RIBONUCLEOPROTEIN A1-RELATED"/>
    <property type="match status" value="1"/>
</dbReference>
<comment type="caution">
    <text evidence="2">The sequence shown here is derived from an EMBL/GenBank/DDBJ whole genome shotgun (WGS) entry which is preliminary data.</text>
</comment>
<feature type="non-terminal residue" evidence="2">
    <location>
        <position position="108"/>
    </location>
</feature>
<dbReference type="SUPFAM" id="SSF54928">
    <property type="entry name" value="RNA-binding domain, RBD"/>
    <property type="match status" value="1"/>
</dbReference>
<accession>A0A212C8B9</accession>
<keyword evidence="3" id="KW-1185">Reference proteome</keyword>